<dbReference type="InterPro" id="IPR002136">
    <property type="entry name" value="Ribosomal_uL4"/>
</dbReference>
<dbReference type="SUPFAM" id="SSF52166">
    <property type="entry name" value="Ribosomal protein L4"/>
    <property type="match status" value="1"/>
</dbReference>
<organism evidence="5">
    <name type="scientific">Schistocephalus solidus</name>
    <name type="common">Tapeworm</name>
    <dbReference type="NCBI Taxonomy" id="70667"/>
    <lineage>
        <taxon>Eukaryota</taxon>
        <taxon>Metazoa</taxon>
        <taxon>Spiralia</taxon>
        <taxon>Lophotrochozoa</taxon>
        <taxon>Platyhelminthes</taxon>
        <taxon>Cestoda</taxon>
        <taxon>Eucestoda</taxon>
        <taxon>Diphyllobothriidea</taxon>
        <taxon>Diphyllobothriidae</taxon>
        <taxon>Schistocephalus</taxon>
    </lineage>
</organism>
<dbReference type="Gene3D" id="3.40.1370.10">
    <property type="match status" value="1"/>
</dbReference>
<dbReference type="PANTHER" id="PTHR10746">
    <property type="entry name" value="50S RIBOSOMAL PROTEIN L4"/>
    <property type="match status" value="1"/>
</dbReference>
<evidence type="ECO:0000256" key="2">
    <source>
        <dbReference type="ARBA" id="ARBA00022980"/>
    </source>
</evidence>
<dbReference type="InterPro" id="IPR013005">
    <property type="entry name" value="Ribosomal_uL4-like"/>
</dbReference>
<proteinExistence type="inferred from homology"/>
<accession>A0A0X3NI39</accession>
<dbReference type="AlphaFoldDB" id="A0A0X3NI39"/>
<comment type="similarity">
    <text evidence="1">Belongs to the universal ribosomal protein uL4 family.</text>
</comment>
<dbReference type="EMBL" id="GEEE01024235">
    <property type="protein sequence ID" value="JAP38990.1"/>
    <property type="molecule type" value="Transcribed_RNA"/>
</dbReference>
<evidence type="ECO:0000256" key="1">
    <source>
        <dbReference type="ARBA" id="ARBA00010528"/>
    </source>
</evidence>
<protein>
    <recommendedName>
        <fullName evidence="4">Large ribosomal subunit protein uL4m</fullName>
    </recommendedName>
</protein>
<name>A0A0X3NI39_SCHSO</name>
<evidence type="ECO:0000256" key="4">
    <source>
        <dbReference type="ARBA" id="ARBA00040565"/>
    </source>
</evidence>
<dbReference type="InterPro" id="IPR023574">
    <property type="entry name" value="Ribosomal_uL4_dom_sf"/>
</dbReference>
<evidence type="ECO:0000313" key="5">
    <source>
        <dbReference type="EMBL" id="JAP38990.1"/>
    </source>
</evidence>
<keyword evidence="2" id="KW-0689">Ribosomal protein</keyword>
<dbReference type="GO" id="GO:0003735">
    <property type="term" value="F:structural constituent of ribosome"/>
    <property type="evidence" value="ECO:0007669"/>
    <property type="project" value="InterPro"/>
</dbReference>
<reference evidence="5" key="1">
    <citation type="submission" date="2016-01" db="EMBL/GenBank/DDBJ databases">
        <title>Reference transcriptome for the parasite Schistocephalus solidus: insights into the molecular evolution of parasitism.</title>
        <authorList>
            <person name="Hebert F.O."/>
            <person name="Grambauer S."/>
            <person name="Barber I."/>
            <person name="Landry C.R."/>
            <person name="Aubin-Horth N."/>
        </authorList>
    </citation>
    <scope>NUCLEOTIDE SEQUENCE</scope>
</reference>
<dbReference type="PANTHER" id="PTHR10746:SF6">
    <property type="entry name" value="LARGE RIBOSOMAL SUBUNIT PROTEIN UL4M"/>
    <property type="match status" value="1"/>
</dbReference>
<dbReference type="GO" id="GO:0006412">
    <property type="term" value="P:translation"/>
    <property type="evidence" value="ECO:0007669"/>
    <property type="project" value="InterPro"/>
</dbReference>
<gene>
    <name evidence="5" type="ORF">TR123427</name>
</gene>
<evidence type="ECO:0000256" key="3">
    <source>
        <dbReference type="ARBA" id="ARBA00023274"/>
    </source>
</evidence>
<sequence>LHRTFGEQTESIANSQMLPLCALLRAAESCRSLLAPAVHCRTASFWRKDRTSDLDAIEKIAPAKEVDKAPEVQRPSAVLGDRHLADSITCSNRRVAPRQAWVESLRSANPENAYLDLPTDIIDLHPDVFATFPRIDLIHKNLYWQAHYRLVDWRCITTRAELLHRSRRKPWPQKGTGRARHGNRRTHIWKGGAQCKGPRGPESFFSVLPYSVRVTGLLSMLTIKHAQGDLHIVEDLSLSEELEEASRSIYDLANSRALRRLRLEAAESSLEATKKAASSKELLARLALSEAELLASSHSPEQSTILAAVEREKEETEELLDLIKGGKAAEAAKVAFEAADYLRKLVDSRHWGPAVLFITEGEPFLGKQPDDSNHPPTANLAMALACASYSQYIDSEVAPEAAVHSPPVGSMVAAPRALHPGRGLTLMPLHGLNVWSMVHHDTLVLTRRSLDLLETRLLDAQRKAHGQLQQQHGPSKAFDGPPLSDDWLIDEQGYGLGLDDVDPEPRRNRHFSGRLSDMDLLRKRLS</sequence>
<dbReference type="GO" id="GO:1990904">
    <property type="term" value="C:ribonucleoprotein complex"/>
    <property type="evidence" value="ECO:0007669"/>
    <property type="project" value="UniProtKB-KW"/>
</dbReference>
<keyword evidence="3" id="KW-0687">Ribonucleoprotein</keyword>
<dbReference type="Pfam" id="PF00573">
    <property type="entry name" value="Ribosomal_L4"/>
    <property type="match status" value="1"/>
</dbReference>
<feature type="non-terminal residue" evidence="5">
    <location>
        <position position="1"/>
    </location>
</feature>
<dbReference type="GO" id="GO:0005840">
    <property type="term" value="C:ribosome"/>
    <property type="evidence" value="ECO:0007669"/>
    <property type="project" value="UniProtKB-KW"/>
</dbReference>